<evidence type="ECO:0000256" key="1">
    <source>
        <dbReference type="SAM" id="MobiDB-lite"/>
    </source>
</evidence>
<dbReference type="Proteomes" id="UP001375240">
    <property type="component" value="Unassembled WGS sequence"/>
</dbReference>
<gene>
    <name evidence="2" type="ORF">TWF696_008513</name>
</gene>
<name>A0AAV9UGG0_9PEZI</name>
<dbReference type="Pfam" id="PF14441">
    <property type="entry name" value="OTT_1508_deam"/>
    <property type="match status" value="1"/>
</dbReference>
<protein>
    <submittedName>
        <fullName evidence="2">Uncharacterized protein</fullName>
    </submittedName>
</protein>
<feature type="region of interest" description="Disordered" evidence="1">
    <location>
        <begin position="291"/>
        <end position="381"/>
    </location>
</feature>
<evidence type="ECO:0000313" key="3">
    <source>
        <dbReference type="Proteomes" id="UP001375240"/>
    </source>
</evidence>
<dbReference type="EMBL" id="JAVHNQ010000007">
    <property type="protein sequence ID" value="KAK6341439.1"/>
    <property type="molecule type" value="Genomic_DNA"/>
</dbReference>
<comment type="caution">
    <text evidence="2">The sequence shown here is derived from an EMBL/GenBank/DDBJ whole genome shotgun (WGS) entry which is preliminary data.</text>
</comment>
<dbReference type="AlphaFoldDB" id="A0AAV9UGG0"/>
<proteinExistence type="predicted"/>
<sequence length="529" mass="59892">MHRGSKKLPAILFTLEELQRAYWQAKCVLSDDTEPTYKVKTDVHFDPHDLDTAFVNSLALLLVTEAQDDVAAVSASIEPEALNIFVSKGRPFNNAELCYFGSFQKAVQKIAKFKKRASDEAMIDLRLCVIEGCRKKLLNHLDKLQVLLKSSPDKLDTGKLGSDNLEAVKAIFRSENIAQMLGPLDSPQNCVEVQWMRARTALSEISHQSSVQELRAVLSLGFYLGNDLLEPLIGPDVVRQFKKFGTYQRAIRVITVLAGAAQFKKIIGGMKLIDIHAEDSKTAECRNNLFTDIARGRSQHRSARENRPRKRPRDSRSQSPERKSHKTALPSPSSDRRSEEPDVEQMPSEPPYSSMSTFPRPRNPHPTFCSSSRHNRAIDDADKPQEVAVTETLKWVAESSDLLQLKECHLTSLLLTFQHITWKYSPRDLKIHAECALAVYLRAKYPSRKLFYIGVSKPPCWACDTWLEAYQTAFQCKLKIRETEGKYCRHWRSPAGCAFADEVLENTAYSAICSLSKQFHDCIWAFGQV</sequence>
<accession>A0AAV9UGG0</accession>
<feature type="compositionally biased region" description="Basic residues" evidence="1">
    <location>
        <begin position="297"/>
        <end position="313"/>
    </location>
</feature>
<reference evidence="2 3" key="1">
    <citation type="submission" date="2019-10" db="EMBL/GenBank/DDBJ databases">
        <authorList>
            <person name="Palmer J.M."/>
        </authorList>
    </citation>
    <scope>NUCLEOTIDE SEQUENCE [LARGE SCALE GENOMIC DNA]</scope>
    <source>
        <strain evidence="2 3">TWF696</strain>
    </source>
</reference>
<keyword evidence="3" id="KW-1185">Reference proteome</keyword>
<evidence type="ECO:0000313" key="2">
    <source>
        <dbReference type="EMBL" id="KAK6341439.1"/>
    </source>
</evidence>
<dbReference type="InterPro" id="IPR027796">
    <property type="entry name" value="OTT_1508_deam-like"/>
</dbReference>
<organism evidence="2 3">
    <name type="scientific">Orbilia brochopaga</name>
    <dbReference type="NCBI Taxonomy" id="3140254"/>
    <lineage>
        <taxon>Eukaryota</taxon>
        <taxon>Fungi</taxon>
        <taxon>Dikarya</taxon>
        <taxon>Ascomycota</taxon>
        <taxon>Pezizomycotina</taxon>
        <taxon>Orbiliomycetes</taxon>
        <taxon>Orbiliales</taxon>
        <taxon>Orbiliaceae</taxon>
        <taxon>Orbilia</taxon>
    </lineage>
</organism>